<organism evidence="1 2">
    <name type="scientific">Affinibrenneria salicis</name>
    <dbReference type="NCBI Taxonomy" id="2590031"/>
    <lineage>
        <taxon>Bacteria</taxon>
        <taxon>Pseudomonadati</taxon>
        <taxon>Pseudomonadota</taxon>
        <taxon>Gammaproteobacteria</taxon>
        <taxon>Enterobacterales</taxon>
        <taxon>Pectobacteriaceae</taxon>
        <taxon>Affinibrenneria</taxon>
    </lineage>
</organism>
<dbReference type="InterPro" id="IPR057062">
    <property type="entry name" value="TriTu"/>
</dbReference>
<dbReference type="Proteomes" id="UP000335415">
    <property type="component" value="Unassembled WGS sequence"/>
</dbReference>
<dbReference type="OrthoDB" id="6421983at2"/>
<accession>A0A5J5FR59</accession>
<evidence type="ECO:0000313" key="2">
    <source>
        <dbReference type="Proteomes" id="UP000335415"/>
    </source>
</evidence>
<evidence type="ECO:0000313" key="1">
    <source>
        <dbReference type="EMBL" id="KAA8995607.1"/>
    </source>
</evidence>
<proteinExistence type="predicted"/>
<gene>
    <name evidence="1" type="ORF">FJU30_23895</name>
</gene>
<dbReference type="Pfam" id="PF24689">
    <property type="entry name" value="TriTu"/>
    <property type="match status" value="1"/>
</dbReference>
<reference evidence="1 2" key="1">
    <citation type="submission" date="2019-09" db="EMBL/GenBank/DDBJ databases">
        <authorList>
            <person name="Li Y."/>
        </authorList>
    </citation>
    <scope>NUCLEOTIDE SEQUENCE [LARGE SCALE GENOMIC DNA]</scope>
    <source>
        <strain evidence="1 2">L3-3HA</strain>
    </source>
</reference>
<keyword evidence="2" id="KW-1185">Reference proteome</keyword>
<name>A0A5J5FR59_9GAMM</name>
<comment type="caution">
    <text evidence="1">The sequence shown here is derived from an EMBL/GenBank/DDBJ whole genome shotgun (WGS) entry which is preliminary data.</text>
</comment>
<sequence>MLEQIKDEILARGDYAVKIHKNDFTQSLVVDIENESDIARFTLWDDGSCMMEIIDVASGQYILDERRTLLDMAEIIACFNMFIAVLAED</sequence>
<dbReference type="RefSeq" id="WP_150437466.1">
    <property type="nucleotide sequence ID" value="NZ_VYKJ01000018.1"/>
</dbReference>
<dbReference type="AlphaFoldDB" id="A0A5J5FR59"/>
<protein>
    <submittedName>
        <fullName evidence="1">Uncharacterized protein</fullName>
    </submittedName>
</protein>
<dbReference type="EMBL" id="VYKJ01000018">
    <property type="protein sequence ID" value="KAA8995607.1"/>
    <property type="molecule type" value="Genomic_DNA"/>
</dbReference>